<proteinExistence type="predicted"/>
<organism evidence="2 3">
    <name type="scientific">Inquilinus limosus MP06</name>
    <dbReference type="NCBI Taxonomy" id="1398085"/>
    <lineage>
        <taxon>Bacteria</taxon>
        <taxon>Pseudomonadati</taxon>
        <taxon>Pseudomonadota</taxon>
        <taxon>Alphaproteobacteria</taxon>
        <taxon>Rhodospirillales</taxon>
        <taxon>Rhodospirillaceae</taxon>
        <taxon>Inquilinus</taxon>
    </lineage>
</organism>
<gene>
    <name evidence="2" type="ORF">P409_17655</name>
</gene>
<dbReference type="Gene3D" id="1.20.1270.180">
    <property type="match status" value="1"/>
</dbReference>
<sequence length="237" mass="25644">MIPGVAGAAEAPSLDVQVVAARTGPEADVVLVLMVTGNGLDPSALPADADRCDGSGYARTDDPQETGCYRIAASENGKPVGKLSYDLMLNHGSTAYLLLSYRTPADPKSARALRLDLSFKLWDDVVRSRAPETAIDLAKAPGFDNPDNPWAPLHAFQDRRLNEVYDALTASPRLTTDAEARRLLVQAERDWIALKDADCKAPLEATPAAEDWCRTLRTIDRIDQLEAYRRGLAGATP</sequence>
<dbReference type="EMBL" id="JANX01000224">
    <property type="protein sequence ID" value="KGM33107.1"/>
    <property type="molecule type" value="Genomic_DNA"/>
</dbReference>
<dbReference type="Pfam" id="PF07007">
    <property type="entry name" value="LprI"/>
    <property type="match status" value="1"/>
</dbReference>
<protein>
    <recommendedName>
        <fullName evidence="1">Lysozyme inhibitor LprI-like N-terminal domain-containing protein</fullName>
    </recommendedName>
</protein>
<dbReference type="InterPro" id="IPR009739">
    <property type="entry name" value="LprI-like_N"/>
</dbReference>
<feature type="domain" description="Lysozyme inhibitor LprI-like N-terminal" evidence="1">
    <location>
        <begin position="154"/>
        <end position="225"/>
    </location>
</feature>
<evidence type="ECO:0000313" key="3">
    <source>
        <dbReference type="Proteomes" id="UP000029995"/>
    </source>
</evidence>
<dbReference type="Proteomes" id="UP000029995">
    <property type="component" value="Unassembled WGS sequence"/>
</dbReference>
<name>A0A0A0D7X9_9PROT</name>
<reference evidence="2 3" key="1">
    <citation type="submission" date="2014-01" db="EMBL/GenBank/DDBJ databases">
        <title>Genome sequence determination for a cystic fibrosis isolate, Inquilinus limosus.</title>
        <authorList>
            <person name="Pino M."/>
            <person name="Di Conza J."/>
            <person name="Gutkind G."/>
        </authorList>
    </citation>
    <scope>NUCLEOTIDE SEQUENCE [LARGE SCALE GENOMIC DNA]</scope>
    <source>
        <strain evidence="2 3">MP06</strain>
    </source>
</reference>
<dbReference type="AlphaFoldDB" id="A0A0A0D7X9"/>
<evidence type="ECO:0000259" key="1">
    <source>
        <dbReference type="Pfam" id="PF07007"/>
    </source>
</evidence>
<accession>A0A0A0D7X9</accession>
<comment type="caution">
    <text evidence="2">The sequence shown here is derived from an EMBL/GenBank/DDBJ whole genome shotgun (WGS) entry which is preliminary data.</text>
</comment>
<evidence type="ECO:0000313" key="2">
    <source>
        <dbReference type="EMBL" id="KGM33107.1"/>
    </source>
</evidence>